<evidence type="ECO:0000256" key="7">
    <source>
        <dbReference type="ARBA" id="ARBA00022840"/>
    </source>
</evidence>
<gene>
    <name evidence="12" type="primary">GCL</name>
    <name evidence="12" type="ORF">Esi_0250_0012</name>
</gene>
<evidence type="ECO:0000313" key="12">
    <source>
        <dbReference type="EMBL" id="CBN79467.1"/>
    </source>
</evidence>
<keyword evidence="6 10" id="KW-0547">Nucleotide-binding</keyword>
<feature type="region of interest" description="Disordered" evidence="11">
    <location>
        <begin position="719"/>
        <end position="804"/>
    </location>
</feature>
<evidence type="ECO:0000313" key="13">
    <source>
        <dbReference type="Proteomes" id="UP000002630"/>
    </source>
</evidence>
<dbReference type="AlphaFoldDB" id="D8LJD4"/>
<keyword evidence="5 10" id="KW-0317">Glutathione biosynthesis</keyword>
<protein>
    <recommendedName>
        <fullName evidence="3 10">Glutamate--cysteine ligase</fullName>
        <ecNumber evidence="3 10">6.3.2.2</ecNumber>
    </recommendedName>
    <alternativeName>
        <fullName evidence="9 10">Gamma-ECS</fullName>
    </alternativeName>
    <alternativeName>
        <fullName evidence="8 10">Gamma-glutamylcysteine synthetase</fullName>
    </alternativeName>
</protein>
<dbReference type="Gene3D" id="3.30.590.50">
    <property type="match status" value="2"/>
</dbReference>
<dbReference type="PANTHER" id="PTHR11164">
    <property type="entry name" value="GLUTAMATE CYSTEINE LIGASE"/>
    <property type="match status" value="1"/>
</dbReference>
<evidence type="ECO:0000256" key="5">
    <source>
        <dbReference type="ARBA" id="ARBA00022684"/>
    </source>
</evidence>
<feature type="compositionally biased region" description="Low complexity" evidence="11">
    <location>
        <begin position="510"/>
        <end position="520"/>
    </location>
</feature>
<feature type="region of interest" description="Disordered" evidence="11">
    <location>
        <begin position="510"/>
        <end position="558"/>
    </location>
</feature>
<dbReference type="EMBL" id="FN648432">
    <property type="protein sequence ID" value="CBN79467.1"/>
    <property type="molecule type" value="Genomic_DNA"/>
</dbReference>
<comment type="pathway">
    <text evidence="1 10">Sulfur metabolism; glutathione biosynthesis; glutathione from L-cysteine and L-glutamate: step 1/2.</text>
</comment>
<keyword evidence="13" id="KW-1185">Reference proteome</keyword>
<dbReference type="PANTHER" id="PTHR11164:SF0">
    <property type="entry name" value="GLUTAMATE--CYSTEINE LIGASE CATALYTIC SUBUNIT"/>
    <property type="match status" value="1"/>
</dbReference>
<reference evidence="12 13" key="1">
    <citation type="journal article" date="2010" name="Nature">
        <title>The Ectocarpus genome and the independent evolution of multicellularity in brown algae.</title>
        <authorList>
            <person name="Cock J.M."/>
            <person name="Sterck L."/>
            <person name="Rouze P."/>
            <person name="Scornet D."/>
            <person name="Allen A.E."/>
            <person name="Amoutzias G."/>
            <person name="Anthouard V."/>
            <person name="Artiguenave F."/>
            <person name="Aury J.M."/>
            <person name="Badger J.H."/>
            <person name="Beszteri B."/>
            <person name="Billiau K."/>
            <person name="Bonnet E."/>
            <person name="Bothwell J.H."/>
            <person name="Bowler C."/>
            <person name="Boyen C."/>
            <person name="Brownlee C."/>
            <person name="Carrano C.J."/>
            <person name="Charrier B."/>
            <person name="Cho G.Y."/>
            <person name="Coelho S.M."/>
            <person name="Collen J."/>
            <person name="Corre E."/>
            <person name="Da Silva C."/>
            <person name="Delage L."/>
            <person name="Delaroque N."/>
            <person name="Dittami S.M."/>
            <person name="Doulbeau S."/>
            <person name="Elias M."/>
            <person name="Farnham G."/>
            <person name="Gachon C.M."/>
            <person name="Gschloessl B."/>
            <person name="Heesch S."/>
            <person name="Jabbari K."/>
            <person name="Jubin C."/>
            <person name="Kawai H."/>
            <person name="Kimura K."/>
            <person name="Kloareg B."/>
            <person name="Kupper F.C."/>
            <person name="Lang D."/>
            <person name="Le Bail A."/>
            <person name="Leblanc C."/>
            <person name="Lerouge P."/>
            <person name="Lohr M."/>
            <person name="Lopez P.J."/>
            <person name="Martens C."/>
            <person name="Maumus F."/>
            <person name="Michel G."/>
            <person name="Miranda-Saavedra D."/>
            <person name="Morales J."/>
            <person name="Moreau H."/>
            <person name="Motomura T."/>
            <person name="Nagasato C."/>
            <person name="Napoli C.A."/>
            <person name="Nelson D.R."/>
            <person name="Nyvall-Collen P."/>
            <person name="Peters A.F."/>
            <person name="Pommier C."/>
            <person name="Potin P."/>
            <person name="Poulain J."/>
            <person name="Quesneville H."/>
            <person name="Read B."/>
            <person name="Rensing S.A."/>
            <person name="Ritter A."/>
            <person name="Rousvoal S."/>
            <person name="Samanta M."/>
            <person name="Samson G."/>
            <person name="Schroeder D.C."/>
            <person name="Segurens B."/>
            <person name="Strittmatter M."/>
            <person name="Tonon T."/>
            <person name="Tregear J.W."/>
            <person name="Valentin K."/>
            <person name="von Dassow P."/>
            <person name="Yamagishi T."/>
            <person name="Van de Peer Y."/>
            <person name="Wincker P."/>
        </authorList>
    </citation>
    <scope>NUCLEOTIDE SEQUENCE [LARGE SCALE GENOMIC DNA]</scope>
    <source>
        <strain evidence="13">Ec32 / CCAP1310/4</strain>
    </source>
</reference>
<dbReference type="GO" id="GO:0006750">
    <property type="term" value="P:glutathione biosynthetic process"/>
    <property type="evidence" value="ECO:0007669"/>
    <property type="project" value="UniProtKB-UniRule"/>
</dbReference>
<keyword evidence="7 10" id="KW-0067">ATP-binding</keyword>
<evidence type="ECO:0000256" key="10">
    <source>
        <dbReference type="RuleBase" id="RU367135"/>
    </source>
</evidence>
<accession>D8LJD4</accession>
<feature type="compositionally biased region" description="Gly residues" evidence="11">
    <location>
        <begin position="777"/>
        <end position="787"/>
    </location>
</feature>
<evidence type="ECO:0000256" key="11">
    <source>
        <dbReference type="SAM" id="MobiDB-lite"/>
    </source>
</evidence>
<dbReference type="eggNOG" id="KOG3754">
    <property type="taxonomic scope" value="Eukaryota"/>
</dbReference>
<feature type="compositionally biased region" description="Low complexity" evidence="11">
    <location>
        <begin position="745"/>
        <end position="754"/>
    </location>
</feature>
<evidence type="ECO:0000256" key="4">
    <source>
        <dbReference type="ARBA" id="ARBA00022598"/>
    </source>
</evidence>
<dbReference type="Gene3D" id="1.10.8.960">
    <property type="match status" value="1"/>
</dbReference>
<keyword evidence="4 10" id="KW-0436">Ligase</keyword>
<evidence type="ECO:0000256" key="8">
    <source>
        <dbReference type="ARBA" id="ARBA00030585"/>
    </source>
</evidence>
<comment type="similarity">
    <text evidence="2 10">Belongs to the glutamate--cysteine ligase type 3 family.</text>
</comment>
<dbReference type="Pfam" id="PF03074">
    <property type="entry name" value="GCS"/>
    <property type="match status" value="1"/>
</dbReference>
<dbReference type="FunFam" id="3.30.590.50:FF:000002">
    <property type="entry name" value="Glutamate--cysteine ligase catalytic subunit"/>
    <property type="match status" value="1"/>
</dbReference>
<feature type="compositionally biased region" description="Low complexity" evidence="11">
    <location>
        <begin position="764"/>
        <end position="776"/>
    </location>
</feature>
<dbReference type="SUPFAM" id="SSF55931">
    <property type="entry name" value="Glutamine synthetase/guanido kinase"/>
    <property type="match status" value="1"/>
</dbReference>
<dbReference type="UniPathway" id="UPA00142">
    <property type="reaction ID" value="UER00209"/>
</dbReference>
<evidence type="ECO:0000256" key="6">
    <source>
        <dbReference type="ARBA" id="ARBA00022741"/>
    </source>
</evidence>
<name>D8LJD4_ECTSI</name>
<evidence type="ECO:0000256" key="3">
    <source>
        <dbReference type="ARBA" id="ARBA00012220"/>
    </source>
</evidence>
<dbReference type="Proteomes" id="UP000002630">
    <property type="component" value="Linkage Group LG12"/>
</dbReference>
<dbReference type="GO" id="GO:0004357">
    <property type="term" value="F:glutamate-cysteine ligase activity"/>
    <property type="evidence" value="ECO:0007669"/>
    <property type="project" value="UniProtKB-UniRule"/>
</dbReference>
<organism evidence="12 13">
    <name type="scientific">Ectocarpus siliculosus</name>
    <name type="common">Brown alga</name>
    <name type="synonym">Conferva siliculosa</name>
    <dbReference type="NCBI Taxonomy" id="2880"/>
    <lineage>
        <taxon>Eukaryota</taxon>
        <taxon>Sar</taxon>
        <taxon>Stramenopiles</taxon>
        <taxon>Ochrophyta</taxon>
        <taxon>PX clade</taxon>
        <taxon>Phaeophyceae</taxon>
        <taxon>Ectocarpales</taxon>
        <taxon>Ectocarpaceae</taxon>
        <taxon>Ectocarpus</taxon>
    </lineage>
</organism>
<dbReference type="GO" id="GO:0005524">
    <property type="term" value="F:ATP binding"/>
    <property type="evidence" value="ECO:0007669"/>
    <property type="project" value="UniProtKB-UniRule"/>
</dbReference>
<dbReference type="OrthoDB" id="7939818at2759"/>
<dbReference type="FunCoup" id="D8LJD4">
    <property type="interactions" value="97"/>
</dbReference>
<proteinExistence type="inferred from homology"/>
<dbReference type="InterPro" id="IPR004308">
    <property type="entry name" value="GCS"/>
</dbReference>
<feature type="compositionally biased region" description="Polar residues" evidence="11">
    <location>
        <begin position="721"/>
        <end position="733"/>
    </location>
</feature>
<evidence type="ECO:0000256" key="2">
    <source>
        <dbReference type="ARBA" id="ARBA00008100"/>
    </source>
</evidence>
<dbReference type="InParanoid" id="D8LJD4"/>
<comment type="catalytic activity">
    <reaction evidence="10">
        <text>L-cysteine + L-glutamate + ATP = gamma-L-glutamyl-L-cysteine + ADP + phosphate + H(+)</text>
        <dbReference type="Rhea" id="RHEA:13285"/>
        <dbReference type="ChEBI" id="CHEBI:15378"/>
        <dbReference type="ChEBI" id="CHEBI:29985"/>
        <dbReference type="ChEBI" id="CHEBI:30616"/>
        <dbReference type="ChEBI" id="CHEBI:35235"/>
        <dbReference type="ChEBI" id="CHEBI:43474"/>
        <dbReference type="ChEBI" id="CHEBI:58173"/>
        <dbReference type="ChEBI" id="CHEBI:456216"/>
        <dbReference type="EC" id="6.3.2.2"/>
    </reaction>
</comment>
<sequence>MFSGQPLFTGTETCSGGAAQHKVEYGIFKVDPEAKTVKLSLRGAEILKELDEKEKNSLHRLEGCTWHPEYGSWMVEATPRGPFSGYAADLVRVERNMRLRRKRILSVLRPGEVAPTMTCFPLMGVGDFVASSAVPPSASDSSERPSSRWHVRGPVANSAYIPDVVINPHPRFGALTKNIRARRGNNVDIRIPLFRDENTPEFHGGEAALPPPPGAAPPAACPINPTQGLEKAHGPHVHMDAMAFGMGCCCLQVTFQARDVDESRYMYDQLAVLSPVMLALTAATPILKGRLVDTDVRWDTIATSVDDRTPAERGLLDADPAAKEAARDPSMVGDGVARLYKSRYDSISSYLHYCKRREENPMHVLETYNDIPCEVDKGAESFLVENGVDRALAFHVAHLFARDPLVIFDGAVEEVDDTTATEHFENIQSTNWQTVRWKPPPPRENEDSPRIGWRTEFRSMEMQTTDAENAAFTVFVVLVTRVILAFDLNLYIPLSKFWWRMHMAPPDNAKAAAANHSGAGEENGHGKGDDSGTGAPMSHPCEESHGGDGGTSSAVDQEHKACDVHAQGHEEMTIEEIMLGKGDYYPGLVPLVYAYLGHIGCDAATMDTVDQYMILICKRASGELKTSASWIRDFVHEHPAYKQDSVVSEEIAHDLVMELRAIGEGEKHAPSLLGGLHISPIRPKQAYDVPLSSTKVSGSCLAFLVKKYTMRDRWTERDRQLNATLTEKTTQTPPSTPESMPRGDSTTSSSSAASQVGPLISLSGSGDPTAGAAAAGVKGGGGGGGGKLDSPGLRATRETSMSYY</sequence>
<dbReference type="EMBL" id="FN649737">
    <property type="protein sequence ID" value="CBN79467.1"/>
    <property type="molecule type" value="Genomic_DNA"/>
</dbReference>
<dbReference type="EC" id="6.3.2.2" evidence="3 10"/>
<evidence type="ECO:0000256" key="1">
    <source>
        <dbReference type="ARBA" id="ARBA00005006"/>
    </source>
</evidence>
<dbReference type="InterPro" id="IPR014746">
    <property type="entry name" value="Gln_synth/guanido_kin_cat_dom"/>
</dbReference>
<dbReference type="STRING" id="2880.D8LJD4"/>
<evidence type="ECO:0000256" key="9">
    <source>
        <dbReference type="ARBA" id="ARBA00032122"/>
    </source>
</evidence>